<evidence type="ECO:0000313" key="3">
    <source>
        <dbReference type="EMBL" id="CUS15247.1"/>
    </source>
</evidence>
<evidence type="ECO:0000313" key="4">
    <source>
        <dbReference type="Proteomes" id="UP001412239"/>
    </source>
</evidence>
<feature type="domain" description="Nephrocystin 3-like N-terminal" evidence="2">
    <location>
        <begin position="18"/>
        <end position="72"/>
    </location>
</feature>
<dbReference type="Pfam" id="PF24883">
    <property type="entry name" value="NPHP3_N"/>
    <property type="match status" value="1"/>
</dbReference>
<gene>
    <name evidence="3" type="ORF">GSTUAT00000714001</name>
</gene>
<dbReference type="Gene3D" id="3.40.50.300">
    <property type="entry name" value="P-loop containing nucleotide triphosphate hydrolases"/>
    <property type="match status" value="1"/>
</dbReference>
<dbReference type="InterPro" id="IPR056884">
    <property type="entry name" value="NPHP3-like_N"/>
</dbReference>
<dbReference type="InterPro" id="IPR027417">
    <property type="entry name" value="P-loop_NTPase"/>
</dbReference>
<name>A0A292Q961_9PEZI</name>
<accession>A0A292Q961</accession>
<dbReference type="Proteomes" id="UP001412239">
    <property type="component" value="Unassembled WGS sequence"/>
</dbReference>
<dbReference type="AlphaFoldDB" id="A0A292Q961"/>
<evidence type="ECO:0000259" key="2">
    <source>
        <dbReference type="Pfam" id="PF24883"/>
    </source>
</evidence>
<keyword evidence="4" id="KW-1185">Reference proteome</keyword>
<protein>
    <recommendedName>
        <fullName evidence="2">Nephrocystin 3-like N-terminal domain-containing protein</fullName>
    </recommendedName>
</protein>
<dbReference type="EMBL" id="LN890949">
    <property type="protein sequence ID" value="CUS15247.1"/>
    <property type="molecule type" value="Genomic_DNA"/>
</dbReference>
<dbReference type="PANTHER" id="PTHR10039">
    <property type="entry name" value="AMELOGENIN"/>
    <property type="match status" value="1"/>
</dbReference>
<keyword evidence="1" id="KW-0677">Repeat</keyword>
<organism evidence="3 4">
    <name type="scientific">Tuber aestivum</name>
    <name type="common">summer truffle</name>
    <dbReference type="NCBI Taxonomy" id="59557"/>
    <lineage>
        <taxon>Eukaryota</taxon>
        <taxon>Fungi</taxon>
        <taxon>Dikarya</taxon>
        <taxon>Ascomycota</taxon>
        <taxon>Pezizomycotina</taxon>
        <taxon>Pezizomycetes</taxon>
        <taxon>Pezizales</taxon>
        <taxon>Tuberaceae</taxon>
        <taxon>Tuber</taxon>
    </lineage>
</organism>
<sequence>LYNGTKAIGKSGGTGALKNLLSQIIKGFRKTFIILDALDEVPKSERKDLLSWLTELVAGGDPGSLSILITSRPEADIVRSVEPLSTFTIPLQSKTIDPDIQFYIRNSLDSKDEFREFTEEIKSEVEKTLVTGSQGMFR</sequence>
<reference evidence="3" key="1">
    <citation type="submission" date="2015-10" db="EMBL/GenBank/DDBJ databases">
        <authorList>
            <person name="Regsiter A."/>
            <person name="william w."/>
        </authorList>
    </citation>
    <scope>NUCLEOTIDE SEQUENCE</scope>
    <source>
        <strain evidence="3">Montdore</strain>
    </source>
</reference>
<feature type="non-terminal residue" evidence="3">
    <location>
        <position position="1"/>
    </location>
</feature>
<proteinExistence type="predicted"/>
<evidence type="ECO:0000256" key="1">
    <source>
        <dbReference type="ARBA" id="ARBA00022737"/>
    </source>
</evidence>